<dbReference type="InterPro" id="IPR023115">
    <property type="entry name" value="TIF_IF2_dom3"/>
</dbReference>
<dbReference type="SUPFAM" id="SSF52540">
    <property type="entry name" value="P-loop containing nucleoside triphosphate hydrolases"/>
    <property type="match status" value="1"/>
</dbReference>
<evidence type="ECO:0000256" key="1">
    <source>
        <dbReference type="ARBA" id="ARBA00007733"/>
    </source>
</evidence>
<evidence type="ECO:0000313" key="10">
    <source>
        <dbReference type="Proteomes" id="UP000177372"/>
    </source>
</evidence>
<gene>
    <name evidence="9" type="ORF">A3A39_01580</name>
</gene>
<comment type="caution">
    <text evidence="9">The sequence shown here is derived from an EMBL/GenBank/DDBJ whole genome shotgun (WGS) entry which is preliminary data.</text>
</comment>
<evidence type="ECO:0000256" key="3">
    <source>
        <dbReference type="ARBA" id="ARBA00022741"/>
    </source>
</evidence>
<keyword evidence="3" id="KW-0547">Nucleotide-binding</keyword>
<dbReference type="SUPFAM" id="SSF50447">
    <property type="entry name" value="Translation proteins"/>
    <property type="match status" value="2"/>
</dbReference>
<dbReference type="GO" id="GO:0003924">
    <property type="term" value="F:GTPase activity"/>
    <property type="evidence" value="ECO:0007669"/>
    <property type="project" value="InterPro"/>
</dbReference>
<keyword evidence="4" id="KW-0648">Protein biosynthesis</keyword>
<keyword evidence="5" id="KW-0342">GTP-binding</keyword>
<dbReference type="Pfam" id="PF00009">
    <property type="entry name" value="GTP_EFTU"/>
    <property type="match status" value="1"/>
</dbReference>
<evidence type="ECO:0000259" key="7">
    <source>
        <dbReference type="Pfam" id="PF11987"/>
    </source>
</evidence>
<dbReference type="SUPFAM" id="SSF52156">
    <property type="entry name" value="Initiation factor IF2/eIF5b, domain 3"/>
    <property type="match status" value="1"/>
</dbReference>
<dbReference type="EMBL" id="MFLZ01000005">
    <property type="protein sequence ID" value="OGG80557.1"/>
    <property type="molecule type" value="Genomic_DNA"/>
</dbReference>
<dbReference type="AlphaFoldDB" id="A0A1F6F3W9"/>
<dbReference type="Gene3D" id="2.40.30.10">
    <property type="entry name" value="Translation factors"/>
    <property type="match status" value="2"/>
</dbReference>
<dbReference type="InterPro" id="IPR036925">
    <property type="entry name" value="TIF_IF2_dom3_sf"/>
</dbReference>
<evidence type="ECO:0000256" key="5">
    <source>
        <dbReference type="ARBA" id="ARBA00023134"/>
    </source>
</evidence>
<dbReference type="STRING" id="1798512.A3A39_01580"/>
<dbReference type="GO" id="GO:0003743">
    <property type="term" value="F:translation initiation factor activity"/>
    <property type="evidence" value="ECO:0007669"/>
    <property type="project" value="UniProtKB-KW"/>
</dbReference>
<dbReference type="Gene3D" id="3.40.50.300">
    <property type="entry name" value="P-loop containing nucleotide triphosphate hydrolases"/>
    <property type="match status" value="1"/>
</dbReference>
<evidence type="ECO:0000256" key="2">
    <source>
        <dbReference type="ARBA" id="ARBA00022540"/>
    </source>
</evidence>
<dbReference type="GO" id="GO:0005525">
    <property type="term" value="F:GTP binding"/>
    <property type="evidence" value="ECO:0007669"/>
    <property type="project" value="UniProtKB-KW"/>
</dbReference>
<dbReference type="GO" id="GO:0005737">
    <property type="term" value="C:cytoplasm"/>
    <property type="evidence" value="ECO:0007669"/>
    <property type="project" value="TreeGrafter"/>
</dbReference>
<dbReference type="InterPro" id="IPR015760">
    <property type="entry name" value="TIF_IF2"/>
</dbReference>
<dbReference type="InterPro" id="IPR000795">
    <property type="entry name" value="T_Tr_GTP-bd_dom"/>
</dbReference>
<reference evidence="9 10" key="1">
    <citation type="journal article" date="2016" name="Nat. Commun.">
        <title>Thousands of microbial genomes shed light on interconnected biogeochemical processes in an aquifer system.</title>
        <authorList>
            <person name="Anantharaman K."/>
            <person name="Brown C.T."/>
            <person name="Hug L.A."/>
            <person name="Sharon I."/>
            <person name="Castelle C.J."/>
            <person name="Probst A.J."/>
            <person name="Thomas B.C."/>
            <person name="Singh A."/>
            <person name="Wilkins M.J."/>
            <person name="Karaoz U."/>
            <person name="Brodie E.L."/>
            <person name="Williams K.H."/>
            <person name="Hubbard S.S."/>
            <person name="Banfield J.F."/>
        </authorList>
    </citation>
    <scope>NUCLEOTIDE SEQUENCE [LARGE SCALE GENOMIC DNA]</scope>
</reference>
<evidence type="ECO:0000259" key="6">
    <source>
        <dbReference type="Pfam" id="PF00009"/>
    </source>
</evidence>
<dbReference type="Pfam" id="PF22042">
    <property type="entry name" value="EF-G_D2"/>
    <property type="match status" value="1"/>
</dbReference>
<evidence type="ECO:0008006" key="11">
    <source>
        <dbReference type="Google" id="ProtNLM"/>
    </source>
</evidence>
<keyword evidence="2" id="KW-0396">Initiation factor</keyword>
<dbReference type="PANTHER" id="PTHR43381">
    <property type="entry name" value="TRANSLATION INITIATION FACTOR IF-2-RELATED"/>
    <property type="match status" value="1"/>
</dbReference>
<dbReference type="PANTHER" id="PTHR43381:SF4">
    <property type="entry name" value="EUKARYOTIC TRANSLATION INITIATION FACTOR 5B"/>
    <property type="match status" value="1"/>
</dbReference>
<feature type="domain" description="Tr-type G" evidence="6">
    <location>
        <begin position="2"/>
        <end position="75"/>
    </location>
</feature>
<name>A0A1F6F3W9_9BACT</name>
<dbReference type="InterPro" id="IPR053905">
    <property type="entry name" value="EF-G-like_DII"/>
</dbReference>
<evidence type="ECO:0000313" key="9">
    <source>
        <dbReference type="EMBL" id="OGG80557.1"/>
    </source>
</evidence>
<dbReference type="FunFam" id="3.40.50.10050:FF:000001">
    <property type="entry name" value="Translation initiation factor IF-2"/>
    <property type="match status" value="1"/>
</dbReference>
<evidence type="ECO:0000259" key="8">
    <source>
        <dbReference type="Pfam" id="PF22042"/>
    </source>
</evidence>
<comment type="similarity">
    <text evidence="1">Belongs to the TRAFAC class translation factor GTPase superfamily. Classic translation factor GTPase family. IF-2 subfamily.</text>
</comment>
<dbReference type="Proteomes" id="UP000177372">
    <property type="component" value="Unassembled WGS sequence"/>
</dbReference>
<protein>
    <recommendedName>
        <fullName evidence="11">Translation initiation factor IF-2</fullName>
    </recommendedName>
</protein>
<dbReference type="InterPro" id="IPR027417">
    <property type="entry name" value="P-loop_NTPase"/>
</dbReference>
<organism evidence="9 10">
    <name type="scientific">Candidatus Kaiserbacteria bacterium RIFCSPLOWO2_01_FULL_54_13</name>
    <dbReference type="NCBI Taxonomy" id="1798512"/>
    <lineage>
        <taxon>Bacteria</taxon>
        <taxon>Candidatus Kaiseribacteriota</taxon>
    </lineage>
</organism>
<dbReference type="Pfam" id="PF11987">
    <property type="entry name" value="IF-2"/>
    <property type="match status" value="1"/>
</dbReference>
<evidence type="ECO:0000256" key="4">
    <source>
        <dbReference type="ARBA" id="ARBA00022917"/>
    </source>
</evidence>
<accession>A0A1F6F3W9</accession>
<dbReference type="InterPro" id="IPR009000">
    <property type="entry name" value="Transl_B-barrel_sf"/>
</dbReference>
<feature type="domain" description="Elongation factor G-like" evidence="8">
    <location>
        <begin position="90"/>
        <end position="168"/>
    </location>
</feature>
<feature type="domain" description="Translation initiation factor IF- 2" evidence="7">
    <location>
        <begin position="202"/>
        <end position="298"/>
    </location>
</feature>
<sequence length="404" mass="43420">MKAQTLEALASIKEAKIPYIVAINKIDKPNANVERTQAGLAEQGVYLEGLGGDVPWSAISAKVGTGVDELLDLILIVAELQEFKGDTSVPAKGYVLESHRDQKRGQAATLVITDGSIRPGMTVLAGRALSPVRILESTAGKTLKEATFSTPVQLVGFDELPEAGASFQTYTSKREAENTRSGLAREEKKVPVVAPTSIDETGHFTMPLIVRADAAGSLEAITHELTRLKDEHSSVQIVQSGMGTISEGDVKTALAGTIPAAVIGFNVAVDPIAEDYARHHGIRIEIFDIIYKLTERVEELLRASRPKRAVEEVVGRAKVLKQFSSRKDLHVIGGAISEGYFARGASVRVTRRNTTIGVGKIKNLQSHKADVERVETGSEFGAQIASPFEIVPGDIVECFTTSLK</sequence>
<proteinExistence type="inferred from homology"/>
<dbReference type="Gene3D" id="3.40.50.10050">
    <property type="entry name" value="Translation initiation factor IF- 2, domain 3"/>
    <property type="match status" value="1"/>
</dbReference>